<dbReference type="Proteomes" id="UP001060085">
    <property type="component" value="Linkage Group LG06"/>
</dbReference>
<keyword evidence="2" id="KW-1185">Reference proteome</keyword>
<dbReference type="EMBL" id="CM044706">
    <property type="protein sequence ID" value="KAI5656412.1"/>
    <property type="molecule type" value="Genomic_DNA"/>
</dbReference>
<sequence>MAATAPGIPQNVFILNHHHPRLYSHKNLKPRKIPTKIYPTLSALASNGVQVTLNESGNFRATSKRGVLGPHFNFLESRRGRIMVQALSSSDGATSTNLQSKVFGVLHLLVSLGIILAMDNFLKKAFVAAAIKFPSALFGMFCIFTILLALDSIIPAAATGLMNFFEPALLFIQRWLPLFYVPSLVVLPLAVKDIPAASGLKICAIIGAGWLASLAVAGYTAITVRKMVKTELIPAEPMSKPSPFSSLELWTWSGIFLISFVGAIFYPTVLGTSARTCLPFLLSATVLGYMVGSGLPYNIKKVFHPIVCCALSADLAAFAYGYLSHVGLNPVLGHYLTKASSDPGAGDILMGFLGSVILSFAFSMFKQRKLVKRHAAEIFSSVIIATLFSLYSTALLGRLLGLEQNLTVSVLPRCITVALALSIVSFFEGANSSLTAAVVVLTGLIGANFVQAMLDKFGFNDPIARGIATASSAHGLGTAALSAKEPEALPFCAIAYALTGIFGSLICSVPTVRQSLLAVIG</sequence>
<comment type="caution">
    <text evidence="1">The sequence shown here is derived from an EMBL/GenBank/DDBJ whole genome shotgun (WGS) entry which is preliminary data.</text>
</comment>
<proteinExistence type="predicted"/>
<name>A0ACC0A686_CATRO</name>
<protein>
    <submittedName>
        <fullName evidence="1">Uncharacterized protein</fullName>
    </submittedName>
</protein>
<gene>
    <name evidence="1" type="ORF">M9H77_25205</name>
</gene>
<evidence type="ECO:0000313" key="1">
    <source>
        <dbReference type="EMBL" id="KAI5656412.1"/>
    </source>
</evidence>
<accession>A0ACC0A686</accession>
<organism evidence="1 2">
    <name type="scientific">Catharanthus roseus</name>
    <name type="common">Madagascar periwinkle</name>
    <name type="synonym">Vinca rosea</name>
    <dbReference type="NCBI Taxonomy" id="4058"/>
    <lineage>
        <taxon>Eukaryota</taxon>
        <taxon>Viridiplantae</taxon>
        <taxon>Streptophyta</taxon>
        <taxon>Embryophyta</taxon>
        <taxon>Tracheophyta</taxon>
        <taxon>Spermatophyta</taxon>
        <taxon>Magnoliopsida</taxon>
        <taxon>eudicotyledons</taxon>
        <taxon>Gunneridae</taxon>
        <taxon>Pentapetalae</taxon>
        <taxon>asterids</taxon>
        <taxon>lamiids</taxon>
        <taxon>Gentianales</taxon>
        <taxon>Apocynaceae</taxon>
        <taxon>Rauvolfioideae</taxon>
        <taxon>Vinceae</taxon>
        <taxon>Catharanthinae</taxon>
        <taxon>Catharanthus</taxon>
    </lineage>
</organism>
<evidence type="ECO:0000313" key="2">
    <source>
        <dbReference type="Proteomes" id="UP001060085"/>
    </source>
</evidence>
<reference evidence="2" key="1">
    <citation type="journal article" date="2023" name="Nat. Plants">
        <title>Single-cell RNA sequencing provides a high-resolution roadmap for understanding the multicellular compartmentation of specialized metabolism.</title>
        <authorList>
            <person name="Sun S."/>
            <person name="Shen X."/>
            <person name="Li Y."/>
            <person name="Li Y."/>
            <person name="Wang S."/>
            <person name="Li R."/>
            <person name="Zhang H."/>
            <person name="Shen G."/>
            <person name="Guo B."/>
            <person name="Wei J."/>
            <person name="Xu J."/>
            <person name="St-Pierre B."/>
            <person name="Chen S."/>
            <person name="Sun C."/>
        </authorList>
    </citation>
    <scope>NUCLEOTIDE SEQUENCE [LARGE SCALE GENOMIC DNA]</scope>
</reference>